<dbReference type="EnsemblPlants" id="PGSC0003DMT400091471">
    <property type="protein sequence ID" value="PGSC0003DMT400091471"/>
    <property type="gene ID" value="PGSC0003DMG400041042"/>
</dbReference>
<reference evidence="1" key="2">
    <citation type="submission" date="2015-06" db="UniProtKB">
        <authorList>
            <consortium name="EnsemblPlants"/>
        </authorList>
    </citation>
    <scope>IDENTIFICATION</scope>
    <source>
        <strain evidence="1">DM1-3 516 R44</strain>
    </source>
</reference>
<proteinExistence type="predicted"/>
<dbReference type="AlphaFoldDB" id="M1DMP5"/>
<dbReference type="InParanoid" id="M1DMP5"/>
<sequence length="103" mass="11926">MRISHRFNRNHQDLLHHQLVHMHQGTRMTTEIINSRAQPTQSQGNMAQWDTWTPKYAKCGRNHPGACRDGSNGYFKCGQMGHFMREFPKNSRAMGSTESNLLQ</sequence>
<dbReference type="Gramene" id="PGSC0003DMT400091471">
    <property type="protein sequence ID" value="PGSC0003DMT400091471"/>
    <property type="gene ID" value="PGSC0003DMG400041042"/>
</dbReference>
<accession>M1DMP5</accession>
<dbReference type="Proteomes" id="UP000011115">
    <property type="component" value="Unassembled WGS sequence"/>
</dbReference>
<dbReference type="HOGENOM" id="CLU_2268597_0_0_1"/>
<reference evidence="2" key="1">
    <citation type="journal article" date="2011" name="Nature">
        <title>Genome sequence and analysis of the tuber crop potato.</title>
        <authorList>
            <consortium name="The Potato Genome Sequencing Consortium"/>
        </authorList>
    </citation>
    <scope>NUCLEOTIDE SEQUENCE [LARGE SCALE GENOMIC DNA]</scope>
    <source>
        <strain evidence="2">cv. DM1-3 516 R44</strain>
    </source>
</reference>
<evidence type="ECO:0000313" key="1">
    <source>
        <dbReference type="EnsemblPlants" id="PGSC0003DMT400091471"/>
    </source>
</evidence>
<keyword evidence="2" id="KW-1185">Reference proteome</keyword>
<name>M1DMP5_SOLTU</name>
<organism evidence="1 2">
    <name type="scientific">Solanum tuberosum</name>
    <name type="common">Potato</name>
    <dbReference type="NCBI Taxonomy" id="4113"/>
    <lineage>
        <taxon>Eukaryota</taxon>
        <taxon>Viridiplantae</taxon>
        <taxon>Streptophyta</taxon>
        <taxon>Embryophyta</taxon>
        <taxon>Tracheophyta</taxon>
        <taxon>Spermatophyta</taxon>
        <taxon>Magnoliopsida</taxon>
        <taxon>eudicotyledons</taxon>
        <taxon>Gunneridae</taxon>
        <taxon>Pentapetalae</taxon>
        <taxon>asterids</taxon>
        <taxon>lamiids</taxon>
        <taxon>Solanales</taxon>
        <taxon>Solanaceae</taxon>
        <taxon>Solanoideae</taxon>
        <taxon>Solaneae</taxon>
        <taxon>Solanum</taxon>
    </lineage>
</organism>
<dbReference type="PaxDb" id="4113-PGSC0003DMT400091471"/>
<protein>
    <submittedName>
        <fullName evidence="1">Gag-pol protein</fullName>
    </submittedName>
</protein>
<evidence type="ECO:0000313" key="2">
    <source>
        <dbReference type="Proteomes" id="UP000011115"/>
    </source>
</evidence>